<dbReference type="Proteomes" id="UP001469553">
    <property type="component" value="Unassembled WGS sequence"/>
</dbReference>
<organism evidence="7 8">
    <name type="scientific">Ameca splendens</name>
    <dbReference type="NCBI Taxonomy" id="208324"/>
    <lineage>
        <taxon>Eukaryota</taxon>
        <taxon>Metazoa</taxon>
        <taxon>Chordata</taxon>
        <taxon>Craniata</taxon>
        <taxon>Vertebrata</taxon>
        <taxon>Euteleostomi</taxon>
        <taxon>Actinopterygii</taxon>
        <taxon>Neopterygii</taxon>
        <taxon>Teleostei</taxon>
        <taxon>Neoteleostei</taxon>
        <taxon>Acanthomorphata</taxon>
        <taxon>Ovalentaria</taxon>
        <taxon>Atherinomorphae</taxon>
        <taxon>Cyprinodontiformes</taxon>
        <taxon>Goodeidae</taxon>
        <taxon>Ameca</taxon>
    </lineage>
</organism>
<accession>A0ABV0XCU9</accession>
<dbReference type="InterPro" id="IPR005828">
    <property type="entry name" value="MFS_sugar_transport-like"/>
</dbReference>
<dbReference type="SUPFAM" id="SSF103473">
    <property type="entry name" value="MFS general substrate transporter"/>
    <property type="match status" value="1"/>
</dbReference>
<dbReference type="PANTHER" id="PTHR24064">
    <property type="entry name" value="SOLUTE CARRIER FAMILY 22 MEMBER"/>
    <property type="match status" value="1"/>
</dbReference>
<name>A0ABV0XCU9_9TELE</name>
<dbReference type="PROSITE" id="PS00216">
    <property type="entry name" value="SUGAR_TRANSPORT_1"/>
    <property type="match status" value="1"/>
</dbReference>
<protein>
    <recommendedName>
        <fullName evidence="6">Major facilitator superfamily (MFS) profile domain-containing protein</fullName>
    </recommendedName>
</protein>
<evidence type="ECO:0000256" key="1">
    <source>
        <dbReference type="ARBA" id="ARBA00004141"/>
    </source>
</evidence>
<dbReference type="InterPro" id="IPR020846">
    <property type="entry name" value="MFS_dom"/>
</dbReference>
<feature type="transmembrane region" description="Helical" evidence="5">
    <location>
        <begin position="406"/>
        <end position="425"/>
    </location>
</feature>
<dbReference type="InterPro" id="IPR005829">
    <property type="entry name" value="Sugar_transporter_CS"/>
</dbReference>
<evidence type="ECO:0000259" key="6">
    <source>
        <dbReference type="PROSITE" id="PS50850"/>
    </source>
</evidence>
<feature type="transmembrane region" description="Helical" evidence="5">
    <location>
        <begin position="377"/>
        <end position="399"/>
    </location>
</feature>
<feature type="transmembrane region" description="Helical" evidence="5">
    <location>
        <begin position="265"/>
        <end position="283"/>
    </location>
</feature>
<dbReference type="Gene3D" id="1.20.1250.20">
    <property type="entry name" value="MFS general substrate transporter like domains"/>
    <property type="match status" value="1"/>
</dbReference>
<proteinExistence type="predicted"/>
<feature type="transmembrane region" description="Helical" evidence="5">
    <location>
        <begin position="345"/>
        <end position="365"/>
    </location>
</feature>
<feature type="domain" description="Major facilitator superfamily (MFS) profile" evidence="6">
    <location>
        <begin position="94"/>
        <end position="519"/>
    </location>
</feature>
<evidence type="ECO:0000256" key="2">
    <source>
        <dbReference type="ARBA" id="ARBA00022692"/>
    </source>
</evidence>
<dbReference type="EMBL" id="JAHRIP010000396">
    <property type="protein sequence ID" value="MEQ2279276.1"/>
    <property type="molecule type" value="Genomic_DNA"/>
</dbReference>
<sequence length="560" mass="63038">MEEDHSTMKDYEEMVVFLDHWGCFQKTVFFLLCASIIPNGFGAFNLIFLTDVPDHHCFVPDINLTGEWRKSIIPVTVLNGKPKLSKCRRYRLDVVQNLSVQGYIPGRDINLTDLEQESCVDGWRYSKDIYLSTIVTEFDLVCSEQWKQPFTSTVFFVGVLFGSFFSGQLSDRYGRKPILFATMAAQTLFTFAQVFSTSWIVFVFLLFLNGLGQISNFVAALVLGAEVLTGNVRVLYSSMGTCLGFAVGYMLLPVVAYFLRDWKSLLMALSVPGLAYIPLWWLLPESPRWLLSQGRVEEAEAIIRKAARWNKVQAPRVIFENYSVKETKAYKEPNSMLDLLRHSSIRTTTFILCLVSFTMTTGYYSLSFNTAQLHDDPYISCFISAVVEVPAYISSWIALRYLPRRLSVTSTLILGSVPLFMIQLVPQNLFGLSLALEMVGKYAFTTGASLMFAYTTELYPTSLRNTATGTTTTVSRTGSCITPFLLSLGTYFNHLPYITIGTLAVATAFAALLLPESFKQPLPETIQQMHEREMIRCPCINRTKTSVPVVLPVICDNLPC</sequence>
<dbReference type="PROSITE" id="PS50850">
    <property type="entry name" value="MFS"/>
    <property type="match status" value="1"/>
</dbReference>
<keyword evidence="3 5" id="KW-1133">Transmembrane helix</keyword>
<evidence type="ECO:0000256" key="3">
    <source>
        <dbReference type="ARBA" id="ARBA00022989"/>
    </source>
</evidence>
<dbReference type="Pfam" id="PF00083">
    <property type="entry name" value="Sugar_tr"/>
    <property type="match status" value="1"/>
</dbReference>
<keyword evidence="4 5" id="KW-0472">Membrane</keyword>
<gene>
    <name evidence="7" type="ORF">AMECASPLE_007709</name>
</gene>
<evidence type="ECO:0000256" key="4">
    <source>
        <dbReference type="ARBA" id="ARBA00023136"/>
    </source>
</evidence>
<feature type="transmembrane region" description="Helical" evidence="5">
    <location>
        <begin position="494"/>
        <end position="514"/>
    </location>
</feature>
<feature type="transmembrane region" description="Helical" evidence="5">
    <location>
        <begin position="149"/>
        <end position="166"/>
    </location>
</feature>
<keyword evidence="2 5" id="KW-0812">Transmembrane</keyword>
<dbReference type="InterPro" id="IPR036259">
    <property type="entry name" value="MFS_trans_sf"/>
</dbReference>
<evidence type="ECO:0000313" key="7">
    <source>
        <dbReference type="EMBL" id="MEQ2279276.1"/>
    </source>
</evidence>
<keyword evidence="8" id="KW-1185">Reference proteome</keyword>
<evidence type="ECO:0000313" key="8">
    <source>
        <dbReference type="Proteomes" id="UP001469553"/>
    </source>
</evidence>
<feature type="transmembrane region" description="Helical" evidence="5">
    <location>
        <begin position="235"/>
        <end position="259"/>
    </location>
</feature>
<reference evidence="7 8" key="1">
    <citation type="submission" date="2021-06" db="EMBL/GenBank/DDBJ databases">
        <authorList>
            <person name="Palmer J.M."/>
        </authorList>
    </citation>
    <scope>NUCLEOTIDE SEQUENCE [LARGE SCALE GENOMIC DNA]</scope>
    <source>
        <strain evidence="7 8">AS_MEX2019</strain>
        <tissue evidence="7">Muscle</tissue>
    </source>
</reference>
<comment type="caution">
    <text evidence="7">The sequence shown here is derived from an EMBL/GenBank/DDBJ whole genome shotgun (WGS) entry which is preliminary data.</text>
</comment>
<comment type="subcellular location">
    <subcellularLocation>
        <location evidence="1">Membrane</location>
        <topology evidence="1">Multi-pass membrane protein</topology>
    </subcellularLocation>
</comment>
<evidence type="ECO:0000256" key="5">
    <source>
        <dbReference type="SAM" id="Phobius"/>
    </source>
</evidence>